<dbReference type="SMART" id="SM00485">
    <property type="entry name" value="XPGN"/>
    <property type="match status" value="1"/>
</dbReference>
<evidence type="ECO:0000313" key="16">
    <source>
        <dbReference type="EMBL" id="CBF81100.1"/>
    </source>
</evidence>
<dbReference type="PROSITE" id="PS00842">
    <property type="entry name" value="XPG_2"/>
    <property type="match status" value="1"/>
</dbReference>
<keyword evidence="11" id="KW-0539">Nucleus</keyword>
<feature type="compositionally biased region" description="Acidic residues" evidence="13">
    <location>
        <begin position="1072"/>
        <end position="1083"/>
    </location>
</feature>
<dbReference type="STRING" id="227321.Q5B2L4"/>
<evidence type="ECO:0000256" key="9">
    <source>
        <dbReference type="ARBA" id="ARBA00022842"/>
    </source>
</evidence>
<evidence type="ECO:0000256" key="11">
    <source>
        <dbReference type="ARBA" id="ARBA00023242"/>
    </source>
</evidence>
<comment type="cofactor">
    <cofactor evidence="1">
        <name>Mg(2+)</name>
        <dbReference type="ChEBI" id="CHEBI:18420"/>
    </cofactor>
</comment>
<accession>Q5B2L4</accession>
<dbReference type="InParanoid" id="Q5B2L4"/>
<evidence type="ECO:0000256" key="8">
    <source>
        <dbReference type="ARBA" id="ARBA00022801"/>
    </source>
</evidence>
<dbReference type="SUPFAM" id="SSF88723">
    <property type="entry name" value="PIN domain-like"/>
    <property type="match status" value="1"/>
</dbReference>
<dbReference type="InterPro" id="IPR036279">
    <property type="entry name" value="5-3_exonuclease_C_sf"/>
</dbReference>
<reference evidence="17" key="1">
    <citation type="journal article" date="2005" name="Nature">
        <title>Sequencing of Aspergillus nidulans and comparative analysis with A. fumigatus and A. oryzae.</title>
        <authorList>
            <person name="Galagan J.E."/>
            <person name="Calvo S.E."/>
            <person name="Cuomo C."/>
            <person name="Ma L.J."/>
            <person name="Wortman J.R."/>
            <person name="Batzoglou S."/>
            <person name="Lee S.I."/>
            <person name="Basturkmen M."/>
            <person name="Spevak C.C."/>
            <person name="Clutterbuck J."/>
            <person name="Kapitonov V."/>
            <person name="Jurka J."/>
            <person name="Scazzocchio C."/>
            <person name="Farman M."/>
            <person name="Butler J."/>
            <person name="Purcell S."/>
            <person name="Harris S."/>
            <person name="Braus G.H."/>
            <person name="Draht O."/>
            <person name="Busch S."/>
            <person name="D'Enfert C."/>
            <person name="Bouchier C."/>
            <person name="Goldman G.H."/>
            <person name="Bell-Pedersen D."/>
            <person name="Griffiths-Jones S."/>
            <person name="Doonan J.H."/>
            <person name="Yu J."/>
            <person name="Vienken K."/>
            <person name="Pain A."/>
            <person name="Freitag M."/>
            <person name="Selker E.U."/>
            <person name="Archer D.B."/>
            <person name="Penalva M.A."/>
            <person name="Oakley B.R."/>
            <person name="Momany M."/>
            <person name="Tanaka T."/>
            <person name="Kumagai T."/>
            <person name="Asai K."/>
            <person name="Machida M."/>
            <person name="Nierman W.C."/>
            <person name="Denning D.W."/>
            <person name="Caddick M."/>
            <person name="Hynes M."/>
            <person name="Paoletti M."/>
            <person name="Fischer R."/>
            <person name="Miller B."/>
            <person name="Dyer P."/>
            <person name="Sachs M.S."/>
            <person name="Osmani S.A."/>
            <person name="Birren B.W."/>
        </authorList>
    </citation>
    <scope>NUCLEOTIDE SEQUENCE [LARGE SCALE GENOMIC DNA]</scope>
    <source>
        <strain evidence="17">FGSC A4 / ATCC 38163 / CBS 112.46 / NRRL 194 / M139</strain>
    </source>
</reference>
<comment type="function">
    <text evidence="12">Single-stranded DNA endonuclease involved in excision repair of DNA damaged with UV light, bulky adducts, or cross-linking agents. Essential for the incision step of excision-repair.</text>
</comment>
<evidence type="ECO:0000256" key="10">
    <source>
        <dbReference type="ARBA" id="ARBA00023204"/>
    </source>
</evidence>
<dbReference type="InterPro" id="IPR029060">
    <property type="entry name" value="PIN-like_dom_sf"/>
</dbReference>
<dbReference type="InterPro" id="IPR006084">
    <property type="entry name" value="XPG/Rad2"/>
</dbReference>
<feature type="compositionally biased region" description="Polar residues" evidence="13">
    <location>
        <begin position="1029"/>
        <end position="1039"/>
    </location>
</feature>
<evidence type="ECO:0000259" key="14">
    <source>
        <dbReference type="SMART" id="SM00484"/>
    </source>
</evidence>
<evidence type="ECO:0000256" key="7">
    <source>
        <dbReference type="ARBA" id="ARBA00022763"/>
    </source>
</evidence>
<keyword evidence="5" id="KW-0479">Metal-binding</keyword>
<feature type="region of interest" description="Disordered" evidence="13">
    <location>
        <begin position="1026"/>
        <end position="1141"/>
    </location>
</feature>
<keyword evidence="8" id="KW-0378">Hydrolase</keyword>
<evidence type="ECO:0000256" key="4">
    <source>
        <dbReference type="ARBA" id="ARBA00022722"/>
    </source>
</evidence>
<feature type="compositionally biased region" description="Basic and acidic residues" evidence="13">
    <location>
        <begin position="601"/>
        <end position="611"/>
    </location>
</feature>
<protein>
    <submittedName>
        <fullName evidence="16">Single-stranded DNA endonuclease (Eurofung)</fullName>
    </submittedName>
</protein>
<dbReference type="Pfam" id="PF00752">
    <property type="entry name" value="XPG_N"/>
    <property type="match status" value="1"/>
</dbReference>
<dbReference type="SUPFAM" id="SSF47807">
    <property type="entry name" value="5' to 3' exonuclease, C-terminal subdomain"/>
    <property type="match status" value="1"/>
</dbReference>
<proteinExistence type="inferred from homology"/>
<dbReference type="FunFam" id="1.10.150.20:FF:000092">
    <property type="entry name" value="DNA excision repair protein Rad2"/>
    <property type="match status" value="1"/>
</dbReference>
<dbReference type="EMBL" id="BN001305">
    <property type="protein sequence ID" value="CBF81100.1"/>
    <property type="molecule type" value="Genomic_DNA"/>
</dbReference>
<keyword evidence="7" id="KW-0227">DNA damage</keyword>
<dbReference type="Pfam" id="PF02809">
    <property type="entry name" value="UIM"/>
    <property type="match status" value="1"/>
</dbReference>
<evidence type="ECO:0000256" key="5">
    <source>
        <dbReference type="ARBA" id="ARBA00022723"/>
    </source>
</evidence>
<dbReference type="GO" id="GO:0017108">
    <property type="term" value="F:5'-flap endonuclease activity"/>
    <property type="evidence" value="ECO:0000318"/>
    <property type="project" value="GO_Central"/>
</dbReference>
<evidence type="ECO:0000256" key="13">
    <source>
        <dbReference type="SAM" id="MobiDB-lite"/>
    </source>
</evidence>
<dbReference type="InterPro" id="IPR001044">
    <property type="entry name" value="XPG/Rad2_eukaryotes"/>
</dbReference>
<dbReference type="CDD" id="cd09904">
    <property type="entry name" value="H3TH_XPG"/>
    <property type="match status" value="1"/>
</dbReference>
<evidence type="ECO:0000256" key="3">
    <source>
        <dbReference type="ARBA" id="ARBA00005283"/>
    </source>
</evidence>
<feature type="domain" description="XPG N-terminal" evidence="15">
    <location>
        <begin position="1"/>
        <end position="98"/>
    </location>
</feature>
<keyword evidence="17" id="KW-1185">Reference proteome</keyword>
<evidence type="ECO:0000313" key="17">
    <source>
        <dbReference type="Proteomes" id="UP000000560"/>
    </source>
</evidence>
<dbReference type="FunCoup" id="Q5B2L4">
    <property type="interactions" value="512"/>
</dbReference>
<dbReference type="KEGG" id="ani:ANIA_05216"/>
<dbReference type="PANTHER" id="PTHR16171:SF7">
    <property type="entry name" value="DNA REPAIR PROTEIN RAD2"/>
    <property type="match status" value="1"/>
</dbReference>
<dbReference type="Proteomes" id="UP000000560">
    <property type="component" value="Chromosome V"/>
</dbReference>
<keyword evidence="4" id="KW-0540">Nuclease</keyword>
<comment type="subcellular location">
    <subcellularLocation>
        <location evidence="2">Nucleus</location>
    </subcellularLocation>
</comment>
<dbReference type="PRINTS" id="PR00853">
    <property type="entry name" value="XPGRADSUPER"/>
</dbReference>
<dbReference type="FunFam" id="3.40.50.1010:FF:000061">
    <property type="entry name" value="Single-stranded DNA endonuclease (Eurofung)"/>
    <property type="match status" value="1"/>
</dbReference>
<dbReference type="InterPro" id="IPR008918">
    <property type="entry name" value="HhH2"/>
</dbReference>
<dbReference type="CDD" id="cd09868">
    <property type="entry name" value="PIN_XPG_RAD2"/>
    <property type="match status" value="2"/>
</dbReference>
<dbReference type="PRINTS" id="PR00066">
    <property type="entry name" value="XRODRMPGMNTG"/>
</dbReference>
<accession>C8VF92</accession>
<evidence type="ECO:0000256" key="6">
    <source>
        <dbReference type="ARBA" id="ARBA00022759"/>
    </source>
</evidence>
<feature type="compositionally biased region" description="Basic residues" evidence="13">
    <location>
        <begin position="1130"/>
        <end position="1141"/>
    </location>
</feature>
<feature type="region of interest" description="Disordered" evidence="13">
    <location>
        <begin position="516"/>
        <end position="569"/>
    </location>
</feature>
<dbReference type="InterPro" id="IPR006085">
    <property type="entry name" value="XPG_DNA_repair_N"/>
</dbReference>
<dbReference type="HOGENOM" id="CLU_003018_0_0_1"/>
<dbReference type="SMART" id="SM00726">
    <property type="entry name" value="UIM"/>
    <property type="match status" value="2"/>
</dbReference>
<keyword evidence="10" id="KW-0234">DNA repair</keyword>
<dbReference type="SMART" id="SM00484">
    <property type="entry name" value="XPGI"/>
    <property type="match status" value="1"/>
</dbReference>
<evidence type="ECO:0000256" key="12">
    <source>
        <dbReference type="ARBA" id="ARBA00053135"/>
    </source>
</evidence>
<name>Q5B2L4_EMENI</name>
<feature type="region of interest" description="Disordered" evidence="13">
    <location>
        <begin position="115"/>
        <end position="141"/>
    </location>
</feature>
<feature type="compositionally biased region" description="Basic and acidic residues" evidence="13">
    <location>
        <begin position="1058"/>
        <end position="1071"/>
    </location>
</feature>
<dbReference type="PROSITE" id="PS00841">
    <property type="entry name" value="XPG_1"/>
    <property type="match status" value="1"/>
</dbReference>
<dbReference type="SMART" id="SM00279">
    <property type="entry name" value="HhH2"/>
    <property type="match status" value="1"/>
</dbReference>
<dbReference type="GO" id="GO:1901255">
    <property type="term" value="P:nucleotide-excision repair involved in interstrand cross-link repair"/>
    <property type="evidence" value="ECO:0007669"/>
    <property type="project" value="EnsemblFungi"/>
</dbReference>
<evidence type="ECO:0000256" key="1">
    <source>
        <dbReference type="ARBA" id="ARBA00001946"/>
    </source>
</evidence>
<dbReference type="GeneID" id="2871507"/>
<dbReference type="GO" id="GO:0003697">
    <property type="term" value="F:single-stranded DNA binding"/>
    <property type="evidence" value="ECO:0007669"/>
    <property type="project" value="InterPro"/>
</dbReference>
<dbReference type="Gene3D" id="3.40.50.1010">
    <property type="entry name" value="5'-nuclease"/>
    <property type="match status" value="2"/>
</dbReference>
<evidence type="ECO:0000256" key="2">
    <source>
        <dbReference type="ARBA" id="ARBA00004123"/>
    </source>
</evidence>
<dbReference type="Pfam" id="PF00867">
    <property type="entry name" value="XPG_I"/>
    <property type="match status" value="1"/>
</dbReference>
<dbReference type="Gene3D" id="1.10.150.20">
    <property type="entry name" value="5' to 3' exonuclease, C-terminal subdomain"/>
    <property type="match status" value="1"/>
</dbReference>
<dbReference type="FunFam" id="3.40.50.1010:FF:000025">
    <property type="entry name" value="DNA repair protein RAD2"/>
    <property type="match status" value="1"/>
</dbReference>
<dbReference type="InterPro" id="IPR003903">
    <property type="entry name" value="UIM_dom"/>
</dbReference>
<organism evidence="16 17">
    <name type="scientific">Emericella nidulans (strain FGSC A4 / ATCC 38163 / CBS 112.46 / NRRL 194 / M139)</name>
    <name type="common">Aspergillus nidulans</name>
    <dbReference type="NCBI Taxonomy" id="227321"/>
    <lineage>
        <taxon>Eukaryota</taxon>
        <taxon>Fungi</taxon>
        <taxon>Dikarya</taxon>
        <taxon>Ascomycota</taxon>
        <taxon>Pezizomycotina</taxon>
        <taxon>Eurotiomycetes</taxon>
        <taxon>Eurotiomycetidae</taxon>
        <taxon>Eurotiales</taxon>
        <taxon>Aspergillaceae</taxon>
        <taxon>Aspergillus</taxon>
        <taxon>Aspergillus subgen. Nidulantes</taxon>
    </lineage>
</organism>
<dbReference type="RefSeq" id="XP_662820.1">
    <property type="nucleotide sequence ID" value="XM_657728.1"/>
</dbReference>
<feature type="domain" description="XPG-I" evidence="14">
    <location>
        <begin position="817"/>
        <end position="886"/>
    </location>
</feature>
<dbReference type="PANTHER" id="PTHR16171">
    <property type="entry name" value="DNA REPAIR PROTEIN COMPLEMENTING XP-G CELLS-RELATED"/>
    <property type="match status" value="1"/>
</dbReference>
<dbReference type="GO" id="GO:0046872">
    <property type="term" value="F:metal ion binding"/>
    <property type="evidence" value="ECO:0007669"/>
    <property type="project" value="UniProtKB-KW"/>
</dbReference>
<keyword evidence="6 16" id="KW-0255">Endonuclease</keyword>
<reference evidence="17" key="2">
    <citation type="journal article" date="2009" name="Fungal Genet. Biol.">
        <title>The 2008 update of the Aspergillus nidulans genome annotation: a community effort.</title>
        <authorList>
            <person name="Wortman J.R."/>
            <person name="Gilsenan J.M."/>
            <person name="Joardar V."/>
            <person name="Deegan J."/>
            <person name="Clutterbuck J."/>
            <person name="Andersen M.R."/>
            <person name="Archer D."/>
            <person name="Bencina M."/>
            <person name="Braus G."/>
            <person name="Coutinho P."/>
            <person name="von Dohren H."/>
            <person name="Doonan J."/>
            <person name="Driessen A.J."/>
            <person name="Durek P."/>
            <person name="Espeso E."/>
            <person name="Fekete E."/>
            <person name="Flipphi M."/>
            <person name="Estrada C.G."/>
            <person name="Geysens S."/>
            <person name="Goldman G."/>
            <person name="de Groot P.W."/>
            <person name="Hansen K."/>
            <person name="Harris S.D."/>
            <person name="Heinekamp T."/>
            <person name="Helmstaedt K."/>
            <person name="Henrissat B."/>
            <person name="Hofmann G."/>
            <person name="Homan T."/>
            <person name="Horio T."/>
            <person name="Horiuchi H."/>
            <person name="James S."/>
            <person name="Jones M."/>
            <person name="Karaffa L."/>
            <person name="Karanyi Z."/>
            <person name="Kato M."/>
            <person name="Keller N."/>
            <person name="Kelly D.E."/>
            <person name="Kiel J.A."/>
            <person name="Kim J.M."/>
            <person name="van der Klei I.J."/>
            <person name="Klis F.M."/>
            <person name="Kovalchuk A."/>
            <person name="Krasevec N."/>
            <person name="Kubicek C.P."/>
            <person name="Liu B."/>
            <person name="Maccabe A."/>
            <person name="Meyer V."/>
            <person name="Mirabito P."/>
            <person name="Miskei M."/>
            <person name="Mos M."/>
            <person name="Mullins J."/>
            <person name="Nelson D.R."/>
            <person name="Nielsen J."/>
            <person name="Oakley B.R."/>
            <person name="Osmani S.A."/>
            <person name="Pakula T."/>
            <person name="Paszewski A."/>
            <person name="Paulsen I."/>
            <person name="Pilsyk S."/>
            <person name="Pocsi I."/>
            <person name="Punt P.J."/>
            <person name="Ram A.F."/>
            <person name="Ren Q."/>
            <person name="Robellet X."/>
            <person name="Robson G."/>
            <person name="Seiboth B."/>
            <person name="van Solingen P."/>
            <person name="Specht T."/>
            <person name="Sun J."/>
            <person name="Taheri-Talesh N."/>
            <person name="Takeshita N."/>
            <person name="Ussery D."/>
            <person name="vanKuyk P.A."/>
            <person name="Visser H."/>
            <person name="van de Vondervoort P.J."/>
            <person name="de Vries R.P."/>
            <person name="Walton J."/>
            <person name="Xiang X."/>
            <person name="Xiong Y."/>
            <person name="Zeng A.P."/>
            <person name="Brandt B.W."/>
            <person name="Cornell M.J."/>
            <person name="van den Hondel C.A."/>
            <person name="Visser J."/>
            <person name="Oliver S.G."/>
            <person name="Turner G."/>
        </authorList>
    </citation>
    <scope>GENOME REANNOTATION</scope>
    <source>
        <strain evidence="17">FGSC A4 / ATCC 38163 / CBS 112.46 / NRRL 194 / M139</strain>
    </source>
</reference>
<feature type="compositionally biased region" description="Basic and acidic residues" evidence="13">
    <location>
        <begin position="629"/>
        <end position="638"/>
    </location>
</feature>
<dbReference type="GO" id="GO:0005634">
    <property type="term" value="C:nucleus"/>
    <property type="evidence" value="ECO:0007669"/>
    <property type="project" value="UniProtKB-SubCell"/>
</dbReference>
<dbReference type="eggNOG" id="KOG2520">
    <property type="taxonomic scope" value="Eukaryota"/>
</dbReference>
<dbReference type="InterPro" id="IPR006086">
    <property type="entry name" value="XPG-I_dom"/>
</dbReference>
<dbReference type="Gene3D" id="6.10.140.100">
    <property type="match status" value="1"/>
</dbReference>
<dbReference type="OMA" id="PNSMDFS"/>
<dbReference type="OrthoDB" id="31113at2759"/>
<feature type="compositionally biased region" description="Basic residues" evidence="13">
    <location>
        <begin position="1095"/>
        <end position="1107"/>
    </location>
</feature>
<dbReference type="AlphaFoldDB" id="Q5B2L4"/>
<gene>
    <name evidence="16" type="ORF">ANIA_05216</name>
</gene>
<dbReference type="PROSITE" id="PS50330">
    <property type="entry name" value="UIM"/>
    <property type="match status" value="1"/>
</dbReference>
<evidence type="ECO:0000259" key="15">
    <source>
        <dbReference type="SMART" id="SM00485"/>
    </source>
</evidence>
<sequence>MGVQGLWTIVQPCARPVKLETLNRKRLAVDASIWIYQFLKAVRDKEGNALRNSHIVGFFRRICKLLYFGIKPVFVFDGGAPVLKRQTIANRKKRREGRREDAVQTASKLLAVQLQRTAEQESAKRRSRRQENEEDVPDNPVYVEETFMTDKQKQQSRTFKKKDAYHLPDMQVSLQEMGAPNDPRIMSQEELEEYARQFHQGEDINLYDFSKIDFDSPFFLSLPATDRYNILNAARLRSRLRMGYSKEQLDTMFPDRMAFSKFQIERVKERNDLTQRLMNINGMNGDEAFYKSGQRIAGERGKEYVLVQDNSVEGGWVLGVVGNKEGGREEKPIDVDRYFHHEITPEPEASEDEGGFEDVPIEGLNRLPKLSFLQPGVFDDSLRQHIQGSQGQDAGADSLFVEDFNNAQHTGDVFDGAAASEDEDLQRAIAMSLQSPNHMDHDAEMPEIPVNRATSLEPQSKPAVEPTIESDDELDFVAAVAQSKRTKAPAKPAPTQTFEGPLPFETLKHRKPLNVKKPEPVENDAGGFEKGPSKEAKENVPLPPWFSGPQQNSEFIADQNDNDLDNYRDRAMTPGHLFLRNHRSPSVIDVDKFPESKVIDLDPAPEADKETAPAQPAELKEIQTPPEPPKPESPDHRASVALEAKVAKDGDVAESVQTDGEESVRSSSPEFEDVTVQPVEAVPAAERERSLEFEDVHLPAEEHVGDGEKTGRLSPEFEDVPIQQVPSALHEVGLAQAVDIDDEGFSDPEDEELMRQLAAEGEEHVRFAATLNSAPHSEGTFDYEQELKQLRSQQKKDRRDADEVTQIMITECQQLLRLFGLPYITAPMEAEAQCAELVSLGLVDGIITDDSDIFLFGGTRVYKNMFNQSKYVECYLTADLEKEYALHRRKLISFAHLLGSDYTEGIPGIGPVTALEILTEFSSLEEFRDWWTQVQTGADMSNSSHAAFYKKFRKQATKIFLPPTFPDARVDAAYLEPEADRDPSPFQWGVPDLHGLRNFLMATIGWSQERTDEVLVPVIRDINQREQEGTQSNITSFFSGPQGAGAFAPRVRSGGQSRMEKAFSRLRREAGADQDAELVDVETDPSSQDLSALPARRKGKGTRKGAKRGAEPEEAAENGQGSRENDGATAKKRRGRKEAKT</sequence>
<feature type="region of interest" description="Disordered" evidence="13">
    <location>
        <begin position="601"/>
        <end position="678"/>
    </location>
</feature>
<keyword evidence="9" id="KW-0460">Magnesium</keyword>
<dbReference type="InterPro" id="IPR019974">
    <property type="entry name" value="XPG_CS"/>
</dbReference>
<comment type="similarity">
    <text evidence="3">Belongs to the XPG/RAD2 endonuclease family. XPG subfamily.</text>
</comment>